<reference evidence="2 3" key="1">
    <citation type="submission" date="2023-03" db="EMBL/GenBank/DDBJ databases">
        <title>Genome insight into feeding habits of ladybird beetles.</title>
        <authorList>
            <person name="Li H.-S."/>
            <person name="Huang Y.-H."/>
            <person name="Pang H."/>
        </authorList>
    </citation>
    <scope>NUCLEOTIDE SEQUENCE [LARGE SCALE GENOMIC DNA]</scope>
    <source>
        <strain evidence="2">SYSU_2023b</strain>
        <tissue evidence="2">Whole body</tissue>
    </source>
</reference>
<dbReference type="AlphaFoldDB" id="A0AAW1TLU5"/>
<keyword evidence="3" id="KW-1185">Reference proteome</keyword>
<sequence>MCYWITYSAAYRQNKKNCKLINRVGINPEWQLDVPCIADQRQAEPKSRSILQRKIRNKQLQKKNHLITESKKKLASDRQKNKRIKQN</sequence>
<dbReference type="EMBL" id="JARQZJ010000007">
    <property type="protein sequence ID" value="KAK9871699.1"/>
    <property type="molecule type" value="Genomic_DNA"/>
</dbReference>
<organism evidence="2 3">
    <name type="scientific">Henosepilachna vigintioctopunctata</name>
    <dbReference type="NCBI Taxonomy" id="420089"/>
    <lineage>
        <taxon>Eukaryota</taxon>
        <taxon>Metazoa</taxon>
        <taxon>Ecdysozoa</taxon>
        <taxon>Arthropoda</taxon>
        <taxon>Hexapoda</taxon>
        <taxon>Insecta</taxon>
        <taxon>Pterygota</taxon>
        <taxon>Neoptera</taxon>
        <taxon>Endopterygota</taxon>
        <taxon>Coleoptera</taxon>
        <taxon>Polyphaga</taxon>
        <taxon>Cucujiformia</taxon>
        <taxon>Coccinelloidea</taxon>
        <taxon>Coccinellidae</taxon>
        <taxon>Epilachninae</taxon>
        <taxon>Epilachnini</taxon>
        <taxon>Henosepilachna</taxon>
    </lineage>
</organism>
<gene>
    <name evidence="2" type="ORF">WA026_014151</name>
</gene>
<comment type="caution">
    <text evidence="2">The sequence shown here is derived from an EMBL/GenBank/DDBJ whole genome shotgun (WGS) entry which is preliminary data.</text>
</comment>
<dbReference type="Proteomes" id="UP001431783">
    <property type="component" value="Unassembled WGS sequence"/>
</dbReference>
<evidence type="ECO:0000256" key="1">
    <source>
        <dbReference type="SAM" id="MobiDB-lite"/>
    </source>
</evidence>
<accession>A0AAW1TLU5</accession>
<evidence type="ECO:0000313" key="2">
    <source>
        <dbReference type="EMBL" id="KAK9871699.1"/>
    </source>
</evidence>
<proteinExistence type="predicted"/>
<name>A0AAW1TLU5_9CUCU</name>
<feature type="region of interest" description="Disordered" evidence="1">
    <location>
        <begin position="61"/>
        <end position="87"/>
    </location>
</feature>
<protein>
    <submittedName>
        <fullName evidence="2">Uncharacterized protein</fullName>
    </submittedName>
</protein>
<evidence type="ECO:0000313" key="3">
    <source>
        <dbReference type="Proteomes" id="UP001431783"/>
    </source>
</evidence>
<feature type="compositionally biased region" description="Basic and acidic residues" evidence="1">
    <location>
        <begin position="66"/>
        <end position="79"/>
    </location>
</feature>